<sequence>MWIFYFFLNTKIYSWQLFMLSRLTHDVDQVKIEVLQKGIIMRGHFCHFF</sequence>
<organism evidence="1 2">
    <name type="scientific">Medicago truncatula</name>
    <name type="common">Barrel medic</name>
    <name type="synonym">Medicago tribuloides</name>
    <dbReference type="NCBI Taxonomy" id="3880"/>
    <lineage>
        <taxon>Eukaryota</taxon>
        <taxon>Viridiplantae</taxon>
        <taxon>Streptophyta</taxon>
        <taxon>Embryophyta</taxon>
        <taxon>Tracheophyta</taxon>
        <taxon>Spermatophyta</taxon>
        <taxon>Magnoliopsida</taxon>
        <taxon>eudicotyledons</taxon>
        <taxon>Gunneridae</taxon>
        <taxon>Pentapetalae</taxon>
        <taxon>rosids</taxon>
        <taxon>fabids</taxon>
        <taxon>Fabales</taxon>
        <taxon>Fabaceae</taxon>
        <taxon>Papilionoideae</taxon>
        <taxon>50 kb inversion clade</taxon>
        <taxon>NPAAA clade</taxon>
        <taxon>Hologalegina</taxon>
        <taxon>IRL clade</taxon>
        <taxon>Trifolieae</taxon>
        <taxon>Medicago</taxon>
    </lineage>
</organism>
<evidence type="ECO:0000313" key="1">
    <source>
        <dbReference type="EMBL" id="RHN52100.1"/>
    </source>
</evidence>
<evidence type="ECO:0000313" key="2">
    <source>
        <dbReference type="Proteomes" id="UP000265566"/>
    </source>
</evidence>
<reference evidence="2" key="1">
    <citation type="journal article" date="2018" name="Nat. Plants">
        <title>Whole-genome landscape of Medicago truncatula symbiotic genes.</title>
        <authorList>
            <person name="Pecrix Y."/>
            <person name="Staton S.E."/>
            <person name="Sallet E."/>
            <person name="Lelandais-Briere C."/>
            <person name="Moreau S."/>
            <person name="Carrere S."/>
            <person name="Blein T."/>
            <person name="Jardinaud M.F."/>
            <person name="Latrasse D."/>
            <person name="Zouine M."/>
            <person name="Zahm M."/>
            <person name="Kreplak J."/>
            <person name="Mayjonade B."/>
            <person name="Satge C."/>
            <person name="Perez M."/>
            <person name="Cauet S."/>
            <person name="Marande W."/>
            <person name="Chantry-Darmon C."/>
            <person name="Lopez-Roques C."/>
            <person name="Bouchez O."/>
            <person name="Berard A."/>
            <person name="Debelle F."/>
            <person name="Munos S."/>
            <person name="Bendahmane A."/>
            <person name="Berges H."/>
            <person name="Niebel A."/>
            <person name="Buitink J."/>
            <person name="Frugier F."/>
            <person name="Benhamed M."/>
            <person name="Crespi M."/>
            <person name="Gouzy J."/>
            <person name="Gamas P."/>
        </authorList>
    </citation>
    <scope>NUCLEOTIDE SEQUENCE [LARGE SCALE GENOMIC DNA]</scope>
    <source>
        <strain evidence="2">cv. Jemalong A17</strain>
    </source>
</reference>
<accession>A0A396HFJ9</accession>
<dbReference type="Gramene" id="rna36721">
    <property type="protein sequence ID" value="RHN52100.1"/>
    <property type="gene ID" value="gene36721"/>
</dbReference>
<comment type="caution">
    <text evidence="1">The sequence shown here is derived from an EMBL/GenBank/DDBJ whole genome shotgun (WGS) entry which is preliminary data.</text>
</comment>
<dbReference type="EMBL" id="PSQE01000006">
    <property type="protein sequence ID" value="RHN52100.1"/>
    <property type="molecule type" value="Genomic_DNA"/>
</dbReference>
<dbReference type="AlphaFoldDB" id="A0A396HFJ9"/>
<proteinExistence type="predicted"/>
<gene>
    <name evidence="1" type="ORF">MtrunA17_Chr6g0476701</name>
</gene>
<dbReference type="Proteomes" id="UP000265566">
    <property type="component" value="Chromosome 6"/>
</dbReference>
<protein>
    <submittedName>
        <fullName evidence="1">Uncharacterized protein</fullName>
    </submittedName>
</protein>
<name>A0A396HFJ9_MEDTR</name>